<evidence type="ECO:0000313" key="1">
    <source>
        <dbReference type="EMBL" id="MFC3192666.1"/>
    </source>
</evidence>
<reference evidence="2" key="1">
    <citation type="journal article" date="2019" name="Int. J. Syst. Evol. Microbiol.">
        <title>The Global Catalogue of Microorganisms (GCM) 10K type strain sequencing project: providing services to taxonomists for standard genome sequencing and annotation.</title>
        <authorList>
            <consortium name="The Broad Institute Genomics Platform"/>
            <consortium name="The Broad Institute Genome Sequencing Center for Infectious Disease"/>
            <person name="Wu L."/>
            <person name="Ma J."/>
        </authorList>
    </citation>
    <scope>NUCLEOTIDE SEQUENCE [LARGE SCALE GENOMIC DNA]</scope>
    <source>
        <strain evidence="2">KCTC 42953</strain>
    </source>
</reference>
<proteinExistence type="predicted"/>
<organism evidence="1 2">
    <name type="scientific">Marinicella sediminis</name>
    <dbReference type="NCBI Taxonomy" id="1792834"/>
    <lineage>
        <taxon>Bacteria</taxon>
        <taxon>Pseudomonadati</taxon>
        <taxon>Pseudomonadota</taxon>
        <taxon>Gammaproteobacteria</taxon>
        <taxon>Lysobacterales</taxon>
        <taxon>Marinicellaceae</taxon>
        <taxon>Marinicella</taxon>
    </lineage>
</organism>
<dbReference type="NCBIfam" id="TIGR02450">
    <property type="entry name" value="TIGR02450 family Trp-rich protein"/>
    <property type="match status" value="1"/>
</dbReference>
<dbReference type="RefSeq" id="WP_077412797.1">
    <property type="nucleotide sequence ID" value="NZ_JBHRTS010000001.1"/>
</dbReference>
<sequence length="72" mass="8647">MQQKINPRKLLNSKWTSLTPDFKERHFMVVNAELNAKGKPVFCQIEAILTHKLFKIDWQQLKDNSQWRVGWH</sequence>
<accession>A0ABV7J993</accession>
<dbReference type="Proteomes" id="UP001595533">
    <property type="component" value="Unassembled WGS sequence"/>
</dbReference>
<name>A0ABV7J993_9GAMM</name>
<protein>
    <submittedName>
        <fullName evidence="1">TIGR02450 family Trp-rich protein</fullName>
    </submittedName>
</protein>
<gene>
    <name evidence="1" type="ORF">ACFODZ_00300</name>
</gene>
<keyword evidence="2" id="KW-1185">Reference proteome</keyword>
<dbReference type="InterPro" id="IPR012663">
    <property type="entry name" value="CHP02450_Tryp"/>
</dbReference>
<dbReference type="Pfam" id="PF09493">
    <property type="entry name" value="DUF2389"/>
    <property type="match status" value="1"/>
</dbReference>
<comment type="caution">
    <text evidence="1">The sequence shown here is derived from an EMBL/GenBank/DDBJ whole genome shotgun (WGS) entry which is preliminary data.</text>
</comment>
<evidence type="ECO:0000313" key="2">
    <source>
        <dbReference type="Proteomes" id="UP001595533"/>
    </source>
</evidence>
<dbReference type="EMBL" id="JBHRTS010000001">
    <property type="protein sequence ID" value="MFC3192666.1"/>
    <property type="molecule type" value="Genomic_DNA"/>
</dbReference>